<dbReference type="AlphaFoldDB" id="A0A8T9IE68"/>
<accession>A0A8T9IE68</accession>
<reference evidence="1" key="1">
    <citation type="submission" date="2022-03" db="EMBL/GenBank/DDBJ databases">
        <title>Genome Sequence of a New Salmonella enterica Strain (Salmonella Abeokuta) isolated from Poultry Feed in Nigeria.</title>
        <authorList>
            <person name="Fagbamila I."/>
            <person name="Barco L."/>
            <person name="Monorella C."/>
            <person name="Beld M.V.D."/>
            <person name="Mooijman K."/>
            <person name="Hernandez-Segura A."/>
            <person name="Orsini M."/>
            <person name="Ajayi O."/>
            <person name="Ngulukun S."/>
            <person name="Jambalang A.-R."/>
            <person name="Sati N."/>
            <person name="Emmennaa P."/>
            <person name="Ankeli P."/>
            <person name="Muhammad M."/>
        </authorList>
    </citation>
    <scope>NUCLEOTIDE SEQUENCE</scope>
    <source>
        <strain evidence="1">OG19FER4</strain>
    </source>
</reference>
<evidence type="ECO:0000313" key="1">
    <source>
        <dbReference type="EMBL" id="UNO32330.1"/>
    </source>
</evidence>
<organism evidence="1">
    <name type="scientific">Salmonella enterica subsp. enterica serovar Abeokuta</name>
    <dbReference type="NCBI Taxonomy" id="2926665"/>
    <lineage>
        <taxon>Bacteria</taxon>
        <taxon>Pseudomonadati</taxon>
        <taxon>Pseudomonadota</taxon>
        <taxon>Gammaproteobacteria</taxon>
        <taxon>Enterobacterales</taxon>
        <taxon>Enterobacteriaceae</taxon>
        <taxon>Salmonella</taxon>
    </lineage>
</organism>
<gene>
    <name evidence="1" type="ORF">MOV10_14410</name>
</gene>
<name>A0A8T9IE68_SALET</name>
<dbReference type="EMBL" id="CP093445">
    <property type="protein sequence ID" value="UNO32330.1"/>
    <property type="molecule type" value="Genomic_DNA"/>
</dbReference>
<dbReference type="RefSeq" id="WP_242105182.1">
    <property type="nucleotide sequence ID" value="NZ_CP093445.1"/>
</dbReference>
<protein>
    <submittedName>
        <fullName evidence="1">Uncharacterized protein</fullName>
    </submittedName>
</protein>
<proteinExistence type="predicted"/>
<sequence length="94" mass="10285">MISPRDLFVEISNQPVLENGESVGYFVKNFHMDTLKEFLSVNSPQPAPVVPEEMSLADAINFVEEVGALSEADAAHQAWNACRAAMLSEVTCTK</sequence>